<dbReference type="Pfam" id="PF13729">
    <property type="entry name" value="TraF_2"/>
    <property type="match status" value="1"/>
</dbReference>
<evidence type="ECO:0000256" key="1">
    <source>
        <dbReference type="SAM" id="SignalP"/>
    </source>
</evidence>
<dbReference type="InterPro" id="IPR032811">
    <property type="entry name" value="Put_conjugal_transfer"/>
</dbReference>
<gene>
    <name evidence="2" type="ORF">FHS30_000154</name>
</gene>
<reference evidence="2 3" key="1">
    <citation type="submission" date="2020-08" db="EMBL/GenBank/DDBJ databases">
        <title>Genomic Encyclopedia of Type Strains, Phase III (KMG-III): the genomes of soil and plant-associated and newly described type strains.</title>
        <authorList>
            <person name="Whitman W."/>
        </authorList>
    </citation>
    <scope>NUCLEOTIDE SEQUENCE [LARGE SCALE GENOMIC DNA]</scope>
    <source>
        <strain evidence="2 3">CECT 8571</strain>
    </source>
</reference>
<proteinExistence type="predicted"/>
<comment type="caution">
    <text evidence="2">The sequence shown here is derived from an EMBL/GenBank/DDBJ whole genome shotgun (WGS) entry which is preliminary data.</text>
</comment>
<organism evidence="2 3">
    <name type="scientific">Simiduia aestuariiviva</name>
    <dbReference type="NCBI Taxonomy" id="1510459"/>
    <lineage>
        <taxon>Bacteria</taxon>
        <taxon>Pseudomonadati</taxon>
        <taxon>Pseudomonadota</taxon>
        <taxon>Gammaproteobacteria</taxon>
        <taxon>Cellvibrionales</taxon>
        <taxon>Cellvibrionaceae</taxon>
        <taxon>Simiduia</taxon>
    </lineage>
</organism>
<evidence type="ECO:0000313" key="2">
    <source>
        <dbReference type="EMBL" id="MBB3166978.1"/>
    </source>
</evidence>
<dbReference type="EMBL" id="JACHXZ010000001">
    <property type="protein sequence ID" value="MBB3166978.1"/>
    <property type="molecule type" value="Genomic_DNA"/>
</dbReference>
<dbReference type="AlphaFoldDB" id="A0A839UN23"/>
<dbReference type="Proteomes" id="UP000559987">
    <property type="component" value="Unassembled WGS sequence"/>
</dbReference>
<name>A0A839UN23_9GAMM</name>
<keyword evidence="3" id="KW-1185">Reference proteome</keyword>
<protein>
    <recommendedName>
        <fullName evidence="4">Conjugal transfer protein TraF</fullName>
    </recommendedName>
</protein>
<sequence>MRNSTRTTAAVLALSAAVGSHAGTGFTLNGPALTTGGVSNGQSLLSLSANPAAVGFDRSRAKGDSHVLGGIYAGGGLEYGDAEELFDQYDALADALTDSGGFVNGLSFTAIDPNNPDFSALVAQINTEAQQVDTLLALVGQEGYANADLGFHGAFIINGDVFGGTLGFDLNYSGSASASSIIDPLAFDADAALTELDTAYTLTPGDPVTTFDLTGGISLNINPTTGAVSGAFTNDSLLAVRAAEQTQLGMSYSYPITLSDNSRVYLGAKAKVVQLGLSRVMPRIGDITDSEALFDDISDADMKTTSNLSLDLGALWVSEHVSAGISVEDILEPEYKFNAIDTTGYSAAAAAAVARLGNYQQEAKVSIEASVYTADRTWALSSYVETQATTDAMGEEHQWLQISGGWHSDSFWLPNVRVGYRANQAGSEVSIYSFGVTLFRYVNVDVATATQKVTIEGESLPRGASASMGINFAF</sequence>
<dbReference type="RefSeq" id="WP_183907324.1">
    <property type="nucleotide sequence ID" value="NZ_JACHXZ010000001.1"/>
</dbReference>
<feature type="chain" id="PRO_5032910816" description="Conjugal transfer protein TraF" evidence="1">
    <location>
        <begin position="23"/>
        <end position="474"/>
    </location>
</feature>
<keyword evidence="1" id="KW-0732">Signal</keyword>
<evidence type="ECO:0008006" key="4">
    <source>
        <dbReference type="Google" id="ProtNLM"/>
    </source>
</evidence>
<evidence type="ECO:0000313" key="3">
    <source>
        <dbReference type="Proteomes" id="UP000559987"/>
    </source>
</evidence>
<feature type="signal peptide" evidence="1">
    <location>
        <begin position="1"/>
        <end position="22"/>
    </location>
</feature>
<accession>A0A839UN23</accession>